<dbReference type="eggNOG" id="COG0787">
    <property type="taxonomic scope" value="Bacteria"/>
</dbReference>
<evidence type="ECO:0000256" key="1">
    <source>
        <dbReference type="ARBA" id="ARBA00001933"/>
    </source>
</evidence>
<dbReference type="Pfam" id="PF00842">
    <property type="entry name" value="Ala_racemase_C"/>
    <property type="match status" value="1"/>
</dbReference>
<feature type="binding site" evidence="4 6">
    <location>
        <position position="370"/>
    </location>
    <ligand>
        <name>substrate</name>
    </ligand>
</feature>
<dbReference type="Pfam" id="PF01168">
    <property type="entry name" value="Ala_racemase_N"/>
    <property type="match status" value="1"/>
</dbReference>
<evidence type="ECO:0000256" key="2">
    <source>
        <dbReference type="ARBA" id="ARBA00022898"/>
    </source>
</evidence>
<feature type="active site" description="Proton acceptor; specific for D-alanine" evidence="4">
    <location>
        <position position="66"/>
    </location>
</feature>
<dbReference type="GO" id="GO:0030170">
    <property type="term" value="F:pyridoxal phosphate binding"/>
    <property type="evidence" value="ECO:0007669"/>
    <property type="project" value="UniProtKB-UniRule"/>
</dbReference>
<keyword evidence="3 4" id="KW-0413">Isomerase</keyword>
<dbReference type="UniPathway" id="UPA00042">
    <property type="reaction ID" value="UER00497"/>
</dbReference>
<keyword evidence="9" id="KW-1185">Reference proteome</keyword>
<dbReference type="AlphaFoldDB" id="A0A087AQ28"/>
<dbReference type="PRINTS" id="PR00992">
    <property type="entry name" value="ALARACEMASE"/>
</dbReference>
<evidence type="ECO:0000256" key="4">
    <source>
        <dbReference type="HAMAP-Rule" id="MF_01201"/>
    </source>
</evidence>
<evidence type="ECO:0000256" key="6">
    <source>
        <dbReference type="PIRSR" id="PIRSR600821-52"/>
    </source>
</evidence>
<evidence type="ECO:0000256" key="3">
    <source>
        <dbReference type="ARBA" id="ARBA00023235"/>
    </source>
</evidence>
<dbReference type="GO" id="GO:0008784">
    <property type="term" value="F:alanine racemase activity"/>
    <property type="evidence" value="ECO:0007669"/>
    <property type="project" value="UniProtKB-UniRule"/>
</dbReference>
<dbReference type="HAMAP" id="MF_01201">
    <property type="entry name" value="Ala_racemase"/>
    <property type="match status" value="1"/>
</dbReference>
<feature type="binding site" evidence="4 6">
    <location>
        <position position="168"/>
    </location>
    <ligand>
        <name>substrate</name>
    </ligand>
</feature>
<dbReference type="PANTHER" id="PTHR30511:SF0">
    <property type="entry name" value="ALANINE RACEMASE, CATABOLIC-RELATED"/>
    <property type="match status" value="1"/>
</dbReference>
<dbReference type="CDD" id="cd00430">
    <property type="entry name" value="PLPDE_III_AR"/>
    <property type="match status" value="1"/>
</dbReference>
<dbReference type="EC" id="5.1.1.1" evidence="4"/>
<comment type="function">
    <text evidence="4">Catalyzes the interconversion of L-alanine and D-alanine. May also act on other amino acids.</text>
</comment>
<comment type="catalytic activity">
    <reaction evidence="4">
        <text>L-alanine = D-alanine</text>
        <dbReference type="Rhea" id="RHEA:20249"/>
        <dbReference type="ChEBI" id="CHEBI:57416"/>
        <dbReference type="ChEBI" id="CHEBI:57972"/>
        <dbReference type="EC" id="5.1.1.1"/>
    </reaction>
</comment>
<dbReference type="NCBIfam" id="TIGR00492">
    <property type="entry name" value="alr"/>
    <property type="match status" value="1"/>
</dbReference>
<dbReference type="InterPro" id="IPR001608">
    <property type="entry name" value="Ala_racemase_N"/>
</dbReference>
<dbReference type="InterPro" id="IPR000821">
    <property type="entry name" value="Ala_racemase"/>
</dbReference>
<gene>
    <name evidence="8" type="ORF">BIGA_1356</name>
</gene>
<dbReference type="PANTHER" id="PTHR30511">
    <property type="entry name" value="ALANINE RACEMASE"/>
    <property type="match status" value="1"/>
</dbReference>
<evidence type="ECO:0000313" key="9">
    <source>
        <dbReference type="Proteomes" id="UP000029046"/>
    </source>
</evidence>
<comment type="similarity">
    <text evidence="4">Belongs to the alanine racemase family.</text>
</comment>
<evidence type="ECO:0000313" key="8">
    <source>
        <dbReference type="EMBL" id="KFI60878.1"/>
    </source>
</evidence>
<comment type="cofactor">
    <cofactor evidence="1 4 5">
        <name>pyridoxal 5'-phosphate</name>
        <dbReference type="ChEBI" id="CHEBI:597326"/>
    </cofactor>
</comment>
<evidence type="ECO:0000256" key="5">
    <source>
        <dbReference type="PIRSR" id="PIRSR600821-50"/>
    </source>
</evidence>
<dbReference type="GO" id="GO:0030632">
    <property type="term" value="P:D-alanine biosynthetic process"/>
    <property type="evidence" value="ECO:0007669"/>
    <property type="project" value="UniProtKB-UniRule"/>
</dbReference>
<dbReference type="InterPro" id="IPR009006">
    <property type="entry name" value="Ala_racemase/Decarboxylase_C"/>
</dbReference>
<keyword evidence="2 4" id="KW-0663">Pyridoxal phosphate</keyword>
<dbReference type="InterPro" id="IPR011079">
    <property type="entry name" value="Ala_racemase_C"/>
</dbReference>
<dbReference type="SUPFAM" id="SSF50621">
    <property type="entry name" value="Alanine racemase C-terminal domain-like"/>
    <property type="match status" value="1"/>
</dbReference>
<dbReference type="Proteomes" id="UP000029046">
    <property type="component" value="Unassembled WGS sequence"/>
</dbReference>
<reference evidence="8 9" key="1">
    <citation type="submission" date="2014-03" db="EMBL/GenBank/DDBJ databases">
        <title>Genomics of Bifidobacteria.</title>
        <authorList>
            <person name="Ventura M."/>
            <person name="Milani C."/>
            <person name="Lugli G.A."/>
        </authorList>
    </citation>
    <scope>NUCLEOTIDE SEQUENCE [LARGE SCALE GENOMIC DNA]</scope>
    <source>
        <strain evidence="8 9">LMG 11586</strain>
    </source>
</reference>
<feature type="domain" description="Alanine racemase C-terminal" evidence="7">
    <location>
        <begin position="285"/>
        <end position="435"/>
    </location>
</feature>
<feature type="active site" description="Proton acceptor; specific for L-alanine" evidence="4">
    <location>
        <position position="306"/>
    </location>
</feature>
<feature type="modified residue" description="N6-(pyridoxal phosphate)lysine" evidence="4 5">
    <location>
        <position position="66"/>
    </location>
</feature>
<protein>
    <recommendedName>
        <fullName evidence="4">Alanine racemase</fullName>
        <ecNumber evidence="4">5.1.1.1</ecNumber>
    </recommendedName>
</protein>
<organism evidence="8 9">
    <name type="scientific">Bifidobacterium pullorum subsp. gallinarum</name>
    <dbReference type="NCBI Taxonomy" id="78344"/>
    <lineage>
        <taxon>Bacteria</taxon>
        <taxon>Bacillati</taxon>
        <taxon>Actinomycetota</taxon>
        <taxon>Actinomycetes</taxon>
        <taxon>Bifidobacteriales</taxon>
        <taxon>Bifidobacteriaceae</taxon>
        <taxon>Bifidobacterium</taxon>
    </lineage>
</organism>
<comment type="pathway">
    <text evidence="4">Amino-acid biosynthesis; D-alanine biosynthesis; D-alanine from L-alanine: step 1/1.</text>
</comment>
<sequence>METMTLNAAPQWRFSGEQGKANYERALREYPAQAIVDLAALRDNMRHLVEVCGGPGSGTAVMGVVKADAYGHGLIPSALAALAGGATWLGTAQAREALLLRKAGIGLDRCRILTWMYSGPTAPLDELIANDIDVSVGSLDGIELVAAAARATGRTAFIHVKVDSGFGRNGFTEMNFPDAVARLAPLAKEGLVRVVGQWSHLAVADAPDVPEFVAATDQQIENFNAFTELMKQAGIAPQIRHLANTAATLDRPEIRFELTRPGIGLYGYEPDPAMGTPSKYRLRPAMTLQAQLGTVKDVQAGHGISYGRTYLTGERTSTAIVPIGYADGIHRSASGFDVEGAQHVDKPGGPVRVMTVDGPRVLHVSGRVCMDQFVLDLCGSAAELGVHEGDTVMLFGPGRGEAYGEPTADDWARAAGTISYEVFTCLRGRIPRLYLNAREVLSEDDLRLLDPASIL</sequence>
<dbReference type="GO" id="GO:0005829">
    <property type="term" value="C:cytosol"/>
    <property type="evidence" value="ECO:0007669"/>
    <property type="project" value="TreeGrafter"/>
</dbReference>
<dbReference type="PROSITE" id="PS00395">
    <property type="entry name" value="ALANINE_RACEMASE"/>
    <property type="match status" value="1"/>
</dbReference>
<name>A0A087AQ28_9BIFI</name>
<dbReference type="SMART" id="SM01005">
    <property type="entry name" value="Ala_racemase_C"/>
    <property type="match status" value="1"/>
</dbReference>
<comment type="caution">
    <text evidence="8">The sequence shown here is derived from an EMBL/GenBank/DDBJ whole genome shotgun (WGS) entry which is preliminary data.</text>
</comment>
<evidence type="ECO:0000259" key="7">
    <source>
        <dbReference type="SMART" id="SM01005"/>
    </source>
</evidence>
<dbReference type="EMBL" id="JGYX01000003">
    <property type="protein sequence ID" value="KFI60878.1"/>
    <property type="molecule type" value="Genomic_DNA"/>
</dbReference>
<dbReference type="Gene3D" id="3.20.20.10">
    <property type="entry name" value="Alanine racemase"/>
    <property type="match status" value="1"/>
</dbReference>
<dbReference type="SUPFAM" id="SSF51419">
    <property type="entry name" value="PLP-binding barrel"/>
    <property type="match status" value="1"/>
</dbReference>
<dbReference type="InterPro" id="IPR029066">
    <property type="entry name" value="PLP-binding_barrel"/>
</dbReference>
<dbReference type="Gene3D" id="2.40.37.10">
    <property type="entry name" value="Lyase, Ornithine Decarboxylase, Chain A, domain 1"/>
    <property type="match status" value="1"/>
</dbReference>
<accession>A0A087AQ28</accession>
<dbReference type="InterPro" id="IPR020622">
    <property type="entry name" value="Ala_racemase_pyridoxalP-BS"/>
</dbReference>
<proteinExistence type="inferred from homology"/>
<dbReference type="GO" id="GO:0009252">
    <property type="term" value="P:peptidoglycan biosynthetic process"/>
    <property type="evidence" value="ECO:0007669"/>
    <property type="project" value="TreeGrafter"/>
</dbReference>